<evidence type="ECO:0000313" key="1">
    <source>
        <dbReference type="EMBL" id="HHR34205.1"/>
    </source>
</evidence>
<comment type="caution">
    <text evidence="1">The sequence shown here is derived from an EMBL/GenBank/DDBJ whole genome shotgun (WGS) entry which is preliminary data.</text>
</comment>
<organism evidence="1">
    <name type="scientific">Fervidobacterium nodosum</name>
    <dbReference type="NCBI Taxonomy" id="2424"/>
    <lineage>
        <taxon>Bacteria</taxon>
        <taxon>Thermotogati</taxon>
        <taxon>Thermotogota</taxon>
        <taxon>Thermotogae</taxon>
        <taxon>Thermotogales</taxon>
        <taxon>Fervidobacteriaceae</taxon>
        <taxon>Fervidobacterium</taxon>
    </lineage>
</organism>
<name>A0A7C5U509_9BACT</name>
<evidence type="ECO:0008006" key="2">
    <source>
        <dbReference type="Google" id="ProtNLM"/>
    </source>
</evidence>
<proteinExistence type="predicted"/>
<dbReference type="AlphaFoldDB" id="A0A7C5U509"/>
<dbReference type="PROSITE" id="PS51257">
    <property type="entry name" value="PROKAR_LIPOPROTEIN"/>
    <property type="match status" value="1"/>
</dbReference>
<gene>
    <name evidence="1" type="ORF">ENM46_04600</name>
</gene>
<protein>
    <recommendedName>
        <fullName evidence="2">Lipoprotein</fullName>
    </recommendedName>
</protein>
<accession>A0A7C5U509</accession>
<dbReference type="EMBL" id="DRXW01000280">
    <property type="protein sequence ID" value="HHR34205.1"/>
    <property type="molecule type" value="Genomic_DNA"/>
</dbReference>
<reference evidence="1" key="1">
    <citation type="journal article" date="2020" name="mSystems">
        <title>Genome- and Community-Level Interaction Insights into Carbon Utilization and Element Cycling Functions of Hydrothermarchaeota in Hydrothermal Sediment.</title>
        <authorList>
            <person name="Zhou Z."/>
            <person name="Liu Y."/>
            <person name="Xu W."/>
            <person name="Pan J."/>
            <person name="Luo Z.H."/>
            <person name="Li M."/>
        </authorList>
    </citation>
    <scope>NUCLEOTIDE SEQUENCE [LARGE SCALE GENOMIC DNA]</scope>
    <source>
        <strain evidence="1">SpSt-1088</strain>
    </source>
</reference>
<sequence length="347" mass="39194">MEKAFRTYLLWPVSVFLVVILLTLSYSCSVKPNSESPTPGVFGLKEIKSIGLENKEATATLTAKVLHVLEDGSAILSDGITAIFLDSSELKLNSKYLEKVIKIPNCSATISDNGRLNLIIKDKKITIDISKELKVNEQILSKQLNKLTKEEFPVFDGQYVKLSGEISPLLNLTEVKEYKLVDSYSNEVIIQSREYIESYNSNTPIKISIKGEVIGYLYKNHKLNRWEIIPFGQAAVKLELPKIQATVDVNIPALPPVTNLKGSFESSSKKLTLSWNYEKTNVSFFIYRKYKLDETEYYELLGKTEQSNFVLENFTLFDISEGFGVIAYQDGKESQLTLIAKEDIEVK</sequence>